<dbReference type="Pfam" id="PF08668">
    <property type="entry name" value="HDOD"/>
    <property type="match status" value="1"/>
</dbReference>
<gene>
    <name evidence="3" type="ORF">GCM10011487_14800</name>
</gene>
<dbReference type="SUPFAM" id="SSF109604">
    <property type="entry name" value="HD-domain/PDEase-like"/>
    <property type="match status" value="1"/>
</dbReference>
<evidence type="ECO:0000313" key="4">
    <source>
        <dbReference type="Proteomes" id="UP000445000"/>
    </source>
</evidence>
<dbReference type="RefSeq" id="WP_161811146.1">
    <property type="nucleotide sequence ID" value="NZ_BLJN01000001.1"/>
</dbReference>
<protein>
    <recommendedName>
        <fullName evidence="2">HDOD domain-containing protein</fullName>
    </recommendedName>
</protein>
<feature type="region of interest" description="Disordered" evidence="1">
    <location>
        <begin position="24"/>
        <end position="56"/>
    </location>
</feature>
<dbReference type="EMBL" id="BLJN01000001">
    <property type="protein sequence ID" value="GFE79480.1"/>
    <property type="molecule type" value="Genomic_DNA"/>
</dbReference>
<sequence length="361" mass="39348">MTLTIILIAVMVGLAVFMFGMRGSTSSSNRSSVTAAPRDAVRAVTSSPGGDGPPFETEATASAYAECYKLAFSVPGFDYAISGEHADVLEKVNDHAAAAVHQREYFPRRPMLLPKLMQALNDDESTRRELVRLILEDPALAGSTLQRANSAAYRYSPEPVDSLDRAVVVLGTDGLRSLLATALLQPVFRQPRGHFDNFASVTWEHAQRTAAASEVCARAIGNADPFIAQLIGLLGPLARIVLFRLTMETYREHQDLQPRAEVFIRAMQMEAPNVAGFIAATWELSDPSIRALQEQTDKVPPGHMSALGQAIYFGELCGALTLLTRRGTYSEEGAQALLMEQGLTRRIVQEIWTAANKAVEE</sequence>
<dbReference type="PANTHER" id="PTHR33525">
    <property type="match status" value="1"/>
</dbReference>
<dbReference type="Gene3D" id="1.10.3210.10">
    <property type="entry name" value="Hypothetical protein af1432"/>
    <property type="match status" value="1"/>
</dbReference>
<comment type="caution">
    <text evidence="3">The sequence shown here is derived from an EMBL/GenBank/DDBJ whole genome shotgun (WGS) entry which is preliminary data.</text>
</comment>
<dbReference type="PROSITE" id="PS51833">
    <property type="entry name" value="HDOD"/>
    <property type="match status" value="1"/>
</dbReference>
<dbReference type="InterPro" id="IPR013976">
    <property type="entry name" value="HDOD"/>
</dbReference>
<name>A0A829Y8I1_9GAMM</name>
<feature type="domain" description="HDOD" evidence="2">
    <location>
        <begin position="106"/>
        <end position="298"/>
    </location>
</feature>
<accession>A0A829Y8I1</accession>
<evidence type="ECO:0000259" key="2">
    <source>
        <dbReference type="PROSITE" id="PS51833"/>
    </source>
</evidence>
<reference evidence="4" key="1">
    <citation type="submission" date="2020-01" db="EMBL/GenBank/DDBJ databases">
        <title>'Steroidobacter agaridevorans' sp. nov., agar-degrading bacteria isolated from rhizosphere soils.</title>
        <authorList>
            <person name="Ikenaga M."/>
            <person name="Kataoka M."/>
            <person name="Murouchi A."/>
            <person name="Katsuragi S."/>
            <person name="Sakai M."/>
        </authorList>
    </citation>
    <scope>NUCLEOTIDE SEQUENCE [LARGE SCALE GENOMIC DNA]</scope>
    <source>
        <strain evidence="4">YU21-B</strain>
    </source>
</reference>
<dbReference type="AlphaFoldDB" id="A0A829Y8I1"/>
<evidence type="ECO:0000256" key="1">
    <source>
        <dbReference type="SAM" id="MobiDB-lite"/>
    </source>
</evidence>
<dbReference type="PANTHER" id="PTHR33525:SF6">
    <property type="entry name" value="HDOD DOMAIN-CONTAINING PROTEIN"/>
    <property type="match status" value="1"/>
</dbReference>
<dbReference type="Proteomes" id="UP000445000">
    <property type="component" value="Unassembled WGS sequence"/>
</dbReference>
<dbReference type="InterPro" id="IPR052340">
    <property type="entry name" value="RNase_Y/CdgJ"/>
</dbReference>
<organism evidence="3 4">
    <name type="scientific">Steroidobacter agaridevorans</name>
    <dbReference type="NCBI Taxonomy" id="2695856"/>
    <lineage>
        <taxon>Bacteria</taxon>
        <taxon>Pseudomonadati</taxon>
        <taxon>Pseudomonadota</taxon>
        <taxon>Gammaproteobacteria</taxon>
        <taxon>Steroidobacterales</taxon>
        <taxon>Steroidobacteraceae</taxon>
        <taxon>Steroidobacter</taxon>
    </lineage>
</organism>
<keyword evidence="4" id="KW-1185">Reference proteome</keyword>
<evidence type="ECO:0000313" key="3">
    <source>
        <dbReference type="EMBL" id="GFE79480.1"/>
    </source>
</evidence>
<proteinExistence type="predicted"/>